<dbReference type="Proteomes" id="UP000588098">
    <property type="component" value="Unassembled WGS sequence"/>
</dbReference>
<evidence type="ECO:0000313" key="3">
    <source>
        <dbReference type="Proteomes" id="UP000588098"/>
    </source>
</evidence>
<dbReference type="InterPro" id="IPR050228">
    <property type="entry name" value="Carboxylesterase_BioH"/>
</dbReference>
<reference evidence="2 3" key="1">
    <citation type="submission" date="2020-08" db="EMBL/GenBank/DDBJ databases">
        <title>Genomic Encyclopedia of Type Strains, Phase III (KMG-III): the genomes of soil and plant-associated and newly described type strains.</title>
        <authorList>
            <person name="Whitman W."/>
        </authorList>
    </citation>
    <scope>NUCLEOTIDE SEQUENCE [LARGE SCALE GENOMIC DNA]</scope>
    <source>
        <strain evidence="2 3">CECT 8305</strain>
    </source>
</reference>
<name>A0A7W9QH27_9ACTN</name>
<feature type="domain" description="Serine aminopeptidase S33" evidence="1">
    <location>
        <begin position="55"/>
        <end position="152"/>
    </location>
</feature>
<keyword evidence="3" id="KW-1185">Reference proteome</keyword>
<dbReference type="Gene3D" id="3.40.50.1820">
    <property type="entry name" value="alpha/beta hydrolase"/>
    <property type="match status" value="1"/>
</dbReference>
<dbReference type="AlphaFoldDB" id="A0A7W9QH27"/>
<protein>
    <submittedName>
        <fullName evidence="2">Pimeloyl-ACP methyl ester carboxylesterase</fullName>
    </submittedName>
</protein>
<gene>
    <name evidence="2" type="ORF">FHS42_006992</name>
</gene>
<dbReference type="Pfam" id="PF12146">
    <property type="entry name" value="Hydrolase_4"/>
    <property type="match status" value="1"/>
</dbReference>
<proteinExistence type="predicted"/>
<accession>A0A7W9QH27</accession>
<comment type="caution">
    <text evidence="2">The sequence shown here is derived from an EMBL/GenBank/DDBJ whole genome shotgun (WGS) entry which is preliminary data.</text>
</comment>
<dbReference type="PANTHER" id="PTHR43194:SF2">
    <property type="entry name" value="PEROXISOMAL MEMBRANE PROTEIN LPX1"/>
    <property type="match status" value="1"/>
</dbReference>
<dbReference type="EMBL" id="JACHJL010000029">
    <property type="protein sequence ID" value="MBB5939894.1"/>
    <property type="molecule type" value="Genomic_DNA"/>
</dbReference>
<evidence type="ECO:0000259" key="1">
    <source>
        <dbReference type="Pfam" id="PF12146"/>
    </source>
</evidence>
<evidence type="ECO:0000313" key="2">
    <source>
        <dbReference type="EMBL" id="MBB5939894.1"/>
    </source>
</evidence>
<dbReference type="SUPFAM" id="SSF53474">
    <property type="entry name" value="alpha/beta-Hydrolases"/>
    <property type="match status" value="1"/>
</dbReference>
<dbReference type="InterPro" id="IPR022742">
    <property type="entry name" value="Hydrolase_4"/>
</dbReference>
<dbReference type="PANTHER" id="PTHR43194">
    <property type="entry name" value="HYDROLASE ALPHA/BETA FOLD FAMILY"/>
    <property type="match status" value="1"/>
</dbReference>
<dbReference type="InterPro" id="IPR029058">
    <property type="entry name" value="AB_hydrolase_fold"/>
</dbReference>
<sequence>MSHAEAMPDLVREFCKVTRLPHDPFAKEFLNRCRSHTIKVNGRFYKFFQSGKGPTVLLVHGVNANLGSMVTMADELLGQGYRVVLFDVAGHGEALGAAAVDPGEIRDLLRGIYDRIADLHAVICHSMGGLWALSAWHGELNAKALVSISSPASMMFLVEKFAELHALEGDQVQELIGQIGNCFGKDVWATYSPAEVVKTINVPGLIIHGAADAYVPPAHAKDLHAGWPQANMELIEGAGHFDIMESLQVRSLVSAYLREAR</sequence>
<organism evidence="2 3">
    <name type="scientific">Streptomyces zagrosensis</name>
    <dbReference type="NCBI Taxonomy" id="1042984"/>
    <lineage>
        <taxon>Bacteria</taxon>
        <taxon>Bacillati</taxon>
        <taxon>Actinomycetota</taxon>
        <taxon>Actinomycetes</taxon>
        <taxon>Kitasatosporales</taxon>
        <taxon>Streptomycetaceae</taxon>
        <taxon>Streptomyces</taxon>
    </lineage>
</organism>
<dbReference type="RefSeq" id="WP_184579586.1">
    <property type="nucleotide sequence ID" value="NZ_JACHJL010000029.1"/>
</dbReference>